<proteinExistence type="inferred from homology"/>
<comment type="similarity">
    <text evidence="2">Belongs to the complex I LYR family.</text>
</comment>
<keyword evidence="4" id="KW-0496">Mitochondrion</keyword>
<dbReference type="AlphaFoldDB" id="A0A238FC47"/>
<dbReference type="GO" id="GO:0005739">
    <property type="term" value="C:mitochondrion"/>
    <property type="evidence" value="ECO:0007669"/>
    <property type="project" value="UniProtKB-SubCell"/>
</dbReference>
<evidence type="ECO:0000256" key="1">
    <source>
        <dbReference type="ARBA" id="ARBA00004173"/>
    </source>
</evidence>
<keyword evidence="3" id="KW-0809">Transit peptide</keyword>
<protein>
    <recommendedName>
        <fullName evidence="5">LYR motif-containing protein 2</fullName>
    </recommendedName>
</protein>
<keyword evidence="9" id="KW-1185">Reference proteome</keyword>
<dbReference type="STRING" id="269621.A0A238FC47"/>
<evidence type="ECO:0000259" key="7">
    <source>
        <dbReference type="Pfam" id="PF05347"/>
    </source>
</evidence>
<dbReference type="InterPro" id="IPR008011">
    <property type="entry name" value="Complex1_LYR_dom"/>
</dbReference>
<evidence type="ECO:0000256" key="6">
    <source>
        <dbReference type="ARBA" id="ARBA00044735"/>
    </source>
</evidence>
<evidence type="ECO:0000256" key="2">
    <source>
        <dbReference type="ARBA" id="ARBA00009508"/>
    </source>
</evidence>
<evidence type="ECO:0000256" key="5">
    <source>
        <dbReference type="ARBA" id="ARBA00026235"/>
    </source>
</evidence>
<evidence type="ECO:0000313" key="8">
    <source>
        <dbReference type="EMBL" id="SCV70359.1"/>
    </source>
</evidence>
<gene>
    <name evidence="8" type="ORF">BQ2448_1753</name>
</gene>
<feature type="domain" description="Complex 1 LYR protein" evidence="7">
    <location>
        <begin position="46"/>
        <end position="101"/>
    </location>
</feature>
<dbReference type="Pfam" id="PF05347">
    <property type="entry name" value="Complex1_LYR"/>
    <property type="match status" value="1"/>
</dbReference>
<reference evidence="9" key="1">
    <citation type="submission" date="2016-09" db="EMBL/GenBank/DDBJ databases">
        <authorList>
            <person name="Jeantristanb JTB J.-T."/>
            <person name="Ricardo R."/>
        </authorList>
    </citation>
    <scope>NUCLEOTIDE SEQUENCE [LARGE SCALE GENOMIC DNA]</scope>
</reference>
<evidence type="ECO:0000313" key="9">
    <source>
        <dbReference type="Proteomes" id="UP000198372"/>
    </source>
</evidence>
<dbReference type="Proteomes" id="UP000198372">
    <property type="component" value="Unassembled WGS sequence"/>
</dbReference>
<accession>A0A238FC47</accession>
<dbReference type="PANTHER" id="PTHR13675">
    <property type="entry name" value="LYR MOTIF-CONTAINING PROTEIN 2"/>
    <property type="match status" value="1"/>
</dbReference>
<name>A0A238FC47_9BASI</name>
<dbReference type="InterPro" id="IPR045293">
    <property type="entry name" value="Complex1_LYR_LYRM2"/>
</dbReference>
<organism evidence="8 9">
    <name type="scientific">Microbotryum intermedium</name>
    <dbReference type="NCBI Taxonomy" id="269621"/>
    <lineage>
        <taxon>Eukaryota</taxon>
        <taxon>Fungi</taxon>
        <taxon>Dikarya</taxon>
        <taxon>Basidiomycota</taxon>
        <taxon>Pucciniomycotina</taxon>
        <taxon>Microbotryomycetes</taxon>
        <taxon>Microbotryales</taxon>
        <taxon>Microbotryaceae</taxon>
        <taxon>Microbotryum</taxon>
    </lineage>
</organism>
<dbReference type="EMBL" id="FMSP01000005">
    <property type="protein sequence ID" value="SCV70359.1"/>
    <property type="molecule type" value="Genomic_DNA"/>
</dbReference>
<evidence type="ECO:0000256" key="3">
    <source>
        <dbReference type="ARBA" id="ARBA00022946"/>
    </source>
</evidence>
<sequence length="122" mass="13720">MIRLSAPLLAPVKPRTTRLRSCNSSPLLPLDYPLDSAQFVNHAKSLSLYRSFIRATRNLGNLEARWDTLKWIRTDFERYKGLVDSEKAKSLLSLGARQLKQLNSTGSLIGTDGSKFRGTKRA</sequence>
<comment type="function">
    <text evidence="6">Involved in efficient integration of the N-module into mitochondrial respiratory chain complex I.</text>
</comment>
<dbReference type="CDD" id="cd20262">
    <property type="entry name" value="Complex1_LYR_LYRM2"/>
    <property type="match status" value="1"/>
</dbReference>
<dbReference type="OrthoDB" id="74240at2759"/>
<dbReference type="PANTHER" id="PTHR13675:SF0">
    <property type="entry name" value="LYR MOTIF-CONTAINING PROTEIN 2"/>
    <property type="match status" value="1"/>
</dbReference>
<evidence type="ECO:0000256" key="4">
    <source>
        <dbReference type="ARBA" id="ARBA00023128"/>
    </source>
</evidence>
<comment type="subcellular location">
    <subcellularLocation>
        <location evidence="1">Mitochondrion</location>
    </subcellularLocation>
</comment>